<gene>
    <name evidence="1" type="ORF">B296_00002311</name>
</gene>
<name>A0A427BAM3_ENSVE</name>
<evidence type="ECO:0000313" key="1">
    <source>
        <dbReference type="EMBL" id="RRT85518.1"/>
    </source>
</evidence>
<feature type="non-terminal residue" evidence="1">
    <location>
        <position position="1"/>
    </location>
</feature>
<dbReference type="EMBL" id="AMZH03000103">
    <property type="protein sequence ID" value="RRT85518.1"/>
    <property type="molecule type" value="Genomic_DNA"/>
</dbReference>
<accession>A0A427BAM3</accession>
<reference evidence="1 2" key="1">
    <citation type="journal article" date="2014" name="Agronomy (Basel)">
        <title>A Draft Genome Sequence for Ensete ventricosum, the Drought-Tolerant Tree Against Hunger.</title>
        <authorList>
            <person name="Harrison J."/>
            <person name="Moore K.A."/>
            <person name="Paszkiewicz K."/>
            <person name="Jones T."/>
            <person name="Grant M."/>
            <person name="Ambacheew D."/>
            <person name="Muzemil S."/>
            <person name="Studholme D.J."/>
        </authorList>
    </citation>
    <scope>NUCLEOTIDE SEQUENCE [LARGE SCALE GENOMIC DNA]</scope>
</reference>
<evidence type="ECO:0000313" key="2">
    <source>
        <dbReference type="Proteomes" id="UP000287651"/>
    </source>
</evidence>
<dbReference type="Proteomes" id="UP000287651">
    <property type="component" value="Unassembled WGS sequence"/>
</dbReference>
<organism evidence="1 2">
    <name type="scientific">Ensete ventricosum</name>
    <name type="common">Abyssinian banana</name>
    <name type="synonym">Musa ensete</name>
    <dbReference type="NCBI Taxonomy" id="4639"/>
    <lineage>
        <taxon>Eukaryota</taxon>
        <taxon>Viridiplantae</taxon>
        <taxon>Streptophyta</taxon>
        <taxon>Embryophyta</taxon>
        <taxon>Tracheophyta</taxon>
        <taxon>Spermatophyta</taxon>
        <taxon>Magnoliopsida</taxon>
        <taxon>Liliopsida</taxon>
        <taxon>Zingiberales</taxon>
        <taxon>Musaceae</taxon>
        <taxon>Ensete</taxon>
    </lineage>
</organism>
<dbReference type="AlphaFoldDB" id="A0A427BAM3"/>
<comment type="caution">
    <text evidence="1">The sequence shown here is derived from an EMBL/GenBank/DDBJ whole genome shotgun (WGS) entry which is preliminary data.</text>
</comment>
<proteinExistence type="predicted"/>
<protein>
    <submittedName>
        <fullName evidence="1">Uncharacterized protein</fullName>
    </submittedName>
</protein>
<sequence>ALSSNLEAIRRRYFFDCPLLVASMSSIYSAFLNGTSVFYTMLFSACGLYSNKLVEGNNLMLLDSTI</sequence>